<proteinExistence type="inferred from homology"/>
<dbReference type="InterPro" id="IPR036663">
    <property type="entry name" value="Fumarylacetoacetase_C_sf"/>
</dbReference>
<organism evidence="4 5">
    <name type="scientific">Alloacidobacterium dinghuense</name>
    <dbReference type="NCBI Taxonomy" id="2763107"/>
    <lineage>
        <taxon>Bacteria</taxon>
        <taxon>Pseudomonadati</taxon>
        <taxon>Acidobacteriota</taxon>
        <taxon>Terriglobia</taxon>
        <taxon>Terriglobales</taxon>
        <taxon>Acidobacteriaceae</taxon>
        <taxon>Alloacidobacterium</taxon>
    </lineage>
</organism>
<dbReference type="InterPro" id="IPR011234">
    <property type="entry name" value="Fumarylacetoacetase-like_C"/>
</dbReference>
<dbReference type="Proteomes" id="UP000515312">
    <property type="component" value="Chromosome"/>
</dbReference>
<dbReference type="SUPFAM" id="SSF56529">
    <property type="entry name" value="FAH"/>
    <property type="match status" value="1"/>
</dbReference>
<dbReference type="GO" id="GO:0046872">
    <property type="term" value="F:metal ion binding"/>
    <property type="evidence" value="ECO:0007669"/>
    <property type="project" value="UniProtKB-KW"/>
</dbReference>
<feature type="domain" description="Fumarylacetoacetase-like C-terminal" evidence="3">
    <location>
        <begin position="65"/>
        <end position="261"/>
    </location>
</feature>
<dbReference type="Pfam" id="PF01557">
    <property type="entry name" value="FAA_hydrolase"/>
    <property type="match status" value="1"/>
</dbReference>
<dbReference type="Gene3D" id="3.90.850.10">
    <property type="entry name" value="Fumarylacetoacetase-like, C-terminal domain"/>
    <property type="match status" value="1"/>
</dbReference>
<comment type="similarity">
    <text evidence="1">Belongs to the FAH family.</text>
</comment>
<evidence type="ECO:0000313" key="5">
    <source>
        <dbReference type="Proteomes" id="UP000515312"/>
    </source>
</evidence>
<evidence type="ECO:0000256" key="1">
    <source>
        <dbReference type="ARBA" id="ARBA00010211"/>
    </source>
</evidence>
<dbReference type="PANTHER" id="PTHR11820">
    <property type="entry name" value="ACYLPYRUVASE"/>
    <property type="match status" value="1"/>
</dbReference>
<dbReference type="AlphaFoldDB" id="A0A7G8BFF7"/>
<name>A0A7G8BFF7_9BACT</name>
<dbReference type="GO" id="GO:0016853">
    <property type="term" value="F:isomerase activity"/>
    <property type="evidence" value="ECO:0007669"/>
    <property type="project" value="UniProtKB-ARBA"/>
</dbReference>
<reference evidence="4 5" key="1">
    <citation type="submission" date="2020-08" db="EMBL/GenBank/DDBJ databases">
        <title>Edaphobacter telluris sp. nov. and Acidobacterium dinghuensis sp. nov., two acidobacteria isolated from forest soil.</title>
        <authorList>
            <person name="Fu J."/>
            <person name="Qiu L."/>
        </authorList>
    </citation>
    <scope>NUCLEOTIDE SEQUENCE [LARGE SCALE GENOMIC DNA]</scope>
    <source>
        <strain evidence="4">4Y35</strain>
    </source>
</reference>
<evidence type="ECO:0000256" key="2">
    <source>
        <dbReference type="ARBA" id="ARBA00022723"/>
    </source>
</evidence>
<dbReference type="KEGG" id="adin:H7849_19615"/>
<evidence type="ECO:0000313" key="4">
    <source>
        <dbReference type="EMBL" id="QNI31277.1"/>
    </source>
</evidence>
<dbReference type="FunFam" id="3.90.850.10:FF:000002">
    <property type="entry name" value="2-hydroxyhepta-2,4-diene-1,7-dioate isomerase"/>
    <property type="match status" value="1"/>
</dbReference>
<dbReference type="GO" id="GO:0018773">
    <property type="term" value="F:acetylpyruvate hydrolase activity"/>
    <property type="evidence" value="ECO:0007669"/>
    <property type="project" value="TreeGrafter"/>
</dbReference>
<sequence length="264" mass="28958">MKYCRFQSESGPQYGEVVDRNGSLWIERLLPPPEEDPWTKFVDQGAFKPVPLDQATLLSPVVPSKIVCVGRNYKEHAVELGNEVPKEPLLFLKTPSSLIAHKQAIHKPAISQRVDFEGELAVVIGERCSKIGSDEDVRQYIRGYTIVNDVTARDLQKSDGQWSRAKGFDTFCPAGPIVTDEIDPDAGIQVQTRLNGELRQDGNTRDLIFPIDFLLRHITAAITLYPGDLIPTGTPSGVAPMQPGDTVEVSIEGIGTLSNPVIVG</sequence>
<accession>A0A7G8BFF7</accession>
<dbReference type="GO" id="GO:0019752">
    <property type="term" value="P:carboxylic acid metabolic process"/>
    <property type="evidence" value="ECO:0007669"/>
    <property type="project" value="UniProtKB-ARBA"/>
</dbReference>
<evidence type="ECO:0000259" key="3">
    <source>
        <dbReference type="Pfam" id="PF01557"/>
    </source>
</evidence>
<protein>
    <submittedName>
        <fullName evidence="4">Fumarylacetoacetate hydrolase family protein</fullName>
    </submittedName>
</protein>
<dbReference type="PANTHER" id="PTHR11820:SF7">
    <property type="entry name" value="ACYLPYRUVASE FAHD1, MITOCHONDRIAL"/>
    <property type="match status" value="1"/>
</dbReference>
<dbReference type="EMBL" id="CP060394">
    <property type="protein sequence ID" value="QNI31277.1"/>
    <property type="molecule type" value="Genomic_DNA"/>
</dbReference>
<keyword evidence="2" id="KW-0479">Metal-binding</keyword>
<dbReference type="RefSeq" id="WP_186741785.1">
    <property type="nucleotide sequence ID" value="NZ_CP060394.1"/>
</dbReference>
<keyword evidence="5" id="KW-1185">Reference proteome</keyword>
<gene>
    <name evidence="4" type="ORF">H7849_19615</name>
</gene>
<keyword evidence="4" id="KW-0378">Hydrolase</keyword>